<keyword evidence="6" id="KW-0235">DNA replication</keyword>
<dbReference type="InterPro" id="IPR050240">
    <property type="entry name" value="DNA_pol_type-B"/>
</dbReference>
<dbReference type="Gene3D" id="3.30.420.10">
    <property type="entry name" value="Ribonuclease H-like superfamily/Ribonuclease H"/>
    <property type="match status" value="1"/>
</dbReference>
<dbReference type="EC" id="2.7.7.7" evidence="2"/>
<evidence type="ECO:0000256" key="2">
    <source>
        <dbReference type="ARBA" id="ARBA00012417"/>
    </source>
</evidence>
<evidence type="ECO:0000313" key="12">
    <source>
        <dbReference type="EMBL" id="AAV91098.1"/>
    </source>
</evidence>
<dbReference type="InterPro" id="IPR006133">
    <property type="entry name" value="DNA-dir_DNA_pol_B_exonuc"/>
</dbReference>
<dbReference type="SUPFAM" id="SSF56672">
    <property type="entry name" value="DNA/RNA polymerases"/>
    <property type="match status" value="1"/>
</dbReference>
<evidence type="ECO:0000259" key="11">
    <source>
        <dbReference type="Pfam" id="PF03104"/>
    </source>
</evidence>
<evidence type="ECO:0000256" key="5">
    <source>
        <dbReference type="ARBA" id="ARBA00022932"/>
    </source>
</evidence>
<dbReference type="Pfam" id="PF00136">
    <property type="entry name" value="DNA_pol_B"/>
    <property type="match status" value="2"/>
</dbReference>
<evidence type="ECO:0000256" key="1">
    <source>
        <dbReference type="ARBA" id="ARBA00005755"/>
    </source>
</evidence>
<dbReference type="GO" id="GO:0000166">
    <property type="term" value="F:nucleotide binding"/>
    <property type="evidence" value="ECO:0007669"/>
    <property type="project" value="InterPro"/>
</dbReference>
<sequence>MVLMATFVYQWFCDGGQEIRAYALTAESETVCWRVSGFRPGFYVESIDSAKILSVLRDLKSIRTKRRILNHLYSSRGSNVLFTWLDFECWFEAKKASDLLTKAQFKCHQTRAQPVLQLLSRADLPTCGWITTKEPPVCVKRDKYSKCKYEYVTDWKNLSGCDRDDQPPITWVALDLEVNSELENAMPKDRPGDEIFMAGVIVVTPNRPPKRLLFSLTGQDYEDLEPEEAIEVRQYESERALLLGLCKMLTALKPQMVCGYNVLGFDIDYMLQRCRRLGIEEALCSVGMAAHRPAKERVISWSSTAFGAQKYNYLDWEGLIPIDLLPIIRRDYKMDSYRLDFVAETLLGANKDPVTYKDIFKAYRTKKMAVVGKYCVKDSQLCVDLMENLQVWVGLTEMAKVCKVNIFTLFTQGQQIKIFSQVYCHCEKNGYVVTDPQDGKKTAWTAVLEEPADQDSSDYVGAHVVEPIPGLYENVVPLDFSSLYPSIMIAKNICYSTQADLNDPTAETFEWEDHLNCPHDHRKQEYDRLSLELWDLEREAKELRRERDGISRKNAADRQTVQDTLNAVLSAQKLLRTTRAAIKNSLGTKTVCATRRLAFYKSDTIKGVMPTILTNLLEGRAKAKKAKTAAKDPITRITMDKRQLAYKVSANSMYGAMGVKRGYLPFQEGAMTVTYLGRQCIETAATLIGSEHGGTLVYGDTDSNYVTFDGIQNVGELWEKAEAVANAVSAQFPRPIALEFEKVIYTKFLILGKKRYIYLSCDKNGFSTGQMGYRGVLMARRDNSGLARRAYRMVAQALLEKRDPWTDLNDLLSDMYSLKCPVKDYTITKQVGVWCREYNFVNQGRDSIVTIGDYKIRDLEKAKAQAKELTKDDEQSYMPVLYKLIMSQLPGHVQLANKMINRGETVADGTRLEYVVLKSPYNGKKGRWEDEGLSGRLETSDYYFANREFLKLDVEHYVKTLINPLDQLLETACKGEGGVKAVHAARVAYRKVVEDIKTLRAAPHLVKCV</sequence>
<feature type="domain" description="DNA-directed DNA polymerase family B exonuclease" evidence="11">
    <location>
        <begin position="118"/>
        <end position="341"/>
    </location>
</feature>
<keyword evidence="3" id="KW-0808">Transferase</keyword>
<evidence type="ECO:0000256" key="6">
    <source>
        <dbReference type="ARBA" id="ARBA00023109"/>
    </source>
</evidence>
<dbReference type="Proteomes" id="UP000102282">
    <property type="component" value="Genome"/>
</dbReference>
<keyword evidence="7" id="KW-0238">DNA-binding</keyword>
<keyword evidence="9" id="KW-0175">Coiled coil</keyword>
<evidence type="ECO:0000313" key="13">
    <source>
        <dbReference type="Proteomes" id="UP000102282"/>
    </source>
</evidence>
<dbReference type="InterPro" id="IPR006172">
    <property type="entry name" value="DNA-dir_DNA_pol_B"/>
</dbReference>
<feature type="domain" description="DNA-directed DNA polymerase family B multifunctional" evidence="10">
    <location>
        <begin position="585"/>
        <end position="970"/>
    </location>
</feature>
<dbReference type="Gene3D" id="1.10.132.60">
    <property type="entry name" value="DNA polymerase family B, C-terminal domain"/>
    <property type="match status" value="1"/>
</dbReference>
<dbReference type="Gene3D" id="3.90.1600.10">
    <property type="entry name" value="Palm domain of DNA polymerase"/>
    <property type="match status" value="2"/>
</dbReference>
<dbReference type="GO" id="GO:0003677">
    <property type="term" value="F:DNA binding"/>
    <property type="evidence" value="ECO:0007669"/>
    <property type="project" value="UniProtKB-KW"/>
</dbReference>
<accession>Q5GAE5</accession>
<dbReference type="InterPro" id="IPR006134">
    <property type="entry name" value="DNA-dir_DNA_pol_B_multi_dom"/>
</dbReference>
<dbReference type="InterPro" id="IPR042087">
    <property type="entry name" value="DNA_pol_B_thumb"/>
</dbReference>
<dbReference type="GO" id="GO:0006261">
    <property type="term" value="P:DNA-templated DNA replication"/>
    <property type="evidence" value="ECO:0007669"/>
    <property type="project" value="TreeGrafter"/>
</dbReference>
<dbReference type="SMART" id="SM00486">
    <property type="entry name" value="POLBc"/>
    <property type="match status" value="1"/>
</dbReference>
<reference evidence="12 13" key="1">
    <citation type="journal article" date="2005" name="J. Virol.">
        <title>Complete genome sequence of the grouper iridovirus and comparison of genomic organization with those of other iridoviruses.</title>
        <authorList>
            <person name="Tsai C.T."/>
            <person name="Ting J.W."/>
            <person name="Wu M.H."/>
            <person name="Wu M.F."/>
            <person name="Guo I.C."/>
            <person name="Chang C.Y."/>
        </authorList>
    </citation>
    <scope>NUCLEOTIDE SEQUENCE [LARGE SCALE GENOMIC DNA]</scope>
</reference>
<comment type="similarity">
    <text evidence="1">Belongs to the DNA polymerase type-B family.</text>
</comment>
<dbReference type="PANTHER" id="PTHR10322">
    <property type="entry name" value="DNA POLYMERASE CATALYTIC SUBUNIT"/>
    <property type="match status" value="1"/>
</dbReference>
<protein>
    <recommendedName>
        <fullName evidence="2">DNA-directed DNA polymerase</fullName>
        <ecNumber evidence="2">2.7.7.7</ecNumber>
    </recommendedName>
</protein>
<organism evidence="12 13">
    <name type="scientific">Grouper iridovirus</name>
    <dbReference type="NCBI Taxonomy" id="127569"/>
    <lineage>
        <taxon>Viruses</taxon>
        <taxon>Varidnaviria</taxon>
        <taxon>Bamfordvirae</taxon>
        <taxon>Nucleocytoviricota</taxon>
        <taxon>Megaviricetes</taxon>
        <taxon>Pimascovirales</taxon>
        <taxon>Pimascovirales incertae sedis</taxon>
        <taxon>Iridoviridae</taxon>
        <taxon>Alphairidovirinae</taxon>
        <taxon>Ranavirus</taxon>
        <taxon>Ranavirus epinephelus1</taxon>
        <taxon>Singapore grouper iridovirus</taxon>
    </lineage>
</organism>
<evidence type="ECO:0000256" key="8">
    <source>
        <dbReference type="ARBA" id="ARBA00049244"/>
    </source>
</evidence>
<feature type="coiled-coil region" evidence="9">
    <location>
        <begin position="526"/>
        <end position="553"/>
    </location>
</feature>
<dbReference type="PRINTS" id="PR00106">
    <property type="entry name" value="DNAPOLB"/>
</dbReference>
<dbReference type="EMBL" id="AY666015">
    <property type="protein sequence ID" value="AAV91098.1"/>
    <property type="molecule type" value="Genomic_DNA"/>
</dbReference>
<feature type="domain" description="DNA-directed DNA polymerase family B multifunctional" evidence="10">
    <location>
        <begin position="408"/>
        <end position="506"/>
    </location>
</feature>
<proteinExistence type="inferred from homology"/>
<keyword evidence="5" id="KW-0239">DNA-directed DNA polymerase</keyword>
<dbReference type="SUPFAM" id="SSF53098">
    <property type="entry name" value="Ribonuclease H-like"/>
    <property type="match status" value="1"/>
</dbReference>
<comment type="catalytic activity">
    <reaction evidence="8">
        <text>DNA(n) + a 2'-deoxyribonucleoside 5'-triphosphate = DNA(n+1) + diphosphate</text>
        <dbReference type="Rhea" id="RHEA:22508"/>
        <dbReference type="Rhea" id="RHEA-COMP:17339"/>
        <dbReference type="Rhea" id="RHEA-COMP:17340"/>
        <dbReference type="ChEBI" id="CHEBI:33019"/>
        <dbReference type="ChEBI" id="CHEBI:61560"/>
        <dbReference type="ChEBI" id="CHEBI:173112"/>
        <dbReference type="EC" id="2.7.7.7"/>
    </reaction>
</comment>
<dbReference type="InterPro" id="IPR043502">
    <property type="entry name" value="DNA/RNA_pol_sf"/>
</dbReference>
<evidence type="ECO:0000256" key="3">
    <source>
        <dbReference type="ARBA" id="ARBA00022679"/>
    </source>
</evidence>
<dbReference type="InterPro" id="IPR036397">
    <property type="entry name" value="RNaseH_sf"/>
</dbReference>
<dbReference type="InterPro" id="IPR012337">
    <property type="entry name" value="RNaseH-like_sf"/>
</dbReference>
<evidence type="ECO:0000259" key="10">
    <source>
        <dbReference type="Pfam" id="PF00136"/>
    </source>
</evidence>
<dbReference type="Pfam" id="PF03104">
    <property type="entry name" value="DNA_pol_B_exo1"/>
    <property type="match status" value="1"/>
</dbReference>
<name>Q5GAE5_9VIRU</name>
<dbReference type="GO" id="GO:0003887">
    <property type="term" value="F:DNA-directed DNA polymerase activity"/>
    <property type="evidence" value="ECO:0007669"/>
    <property type="project" value="UniProtKB-KW"/>
</dbReference>
<keyword evidence="6" id="KW-1194">Viral DNA replication</keyword>
<keyword evidence="4" id="KW-0548">Nucleotidyltransferase</keyword>
<dbReference type="GO" id="GO:0039693">
    <property type="term" value="P:viral DNA genome replication"/>
    <property type="evidence" value="ECO:0007669"/>
    <property type="project" value="UniProtKB-KW"/>
</dbReference>
<dbReference type="InterPro" id="IPR023211">
    <property type="entry name" value="DNA_pol_palm_dom_sf"/>
</dbReference>
<evidence type="ECO:0000256" key="7">
    <source>
        <dbReference type="ARBA" id="ARBA00023125"/>
    </source>
</evidence>
<evidence type="ECO:0000256" key="9">
    <source>
        <dbReference type="SAM" id="Coils"/>
    </source>
</evidence>
<dbReference type="PANTHER" id="PTHR10322:SF23">
    <property type="entry name" value="DNA POLYMERASE DELTA CATALYTIC SUBUNIT"/>
    <property type="match status" value="1"/>
</dbReference>
<gene>
    <name evidence="12" type="ORF">GIV71</name>
</gene>
<evidence type="ECO:0000256" key="4">
    <source>
        <dbReference type="ARBA" id="ARBA00022695"/>
    </source>
</evidence>